<keyword evidence="14" id="KW-1185">Reference proteome</keyword>
<dbReference type="GO" id="GO:0006508">
    <property type="term" value="P:proteolysis"/>
    <property type="evidence" value="ECO:0007669"/>
    <property type="project" value="UniProtKB-KW"/>
</dbReference>
<dbReference type="KEGG" id="dpo:6901945"/>
<evidence type="ECO:0000256" key="4">
    <source>
        <dbReference type="ARBA" id="ARBA00022670"/>
    </source>
</evidence>
<keyword evidence="4" id="KW-0645">Protease</keyword>
<proteinExistence type="inferred from homology"/>
<dbReference type="Gene3D" id="3.30.70.340">
    <property type="entry name" value="Metallocarboxypeptidase-like"/>
    <property type="match status" value="1"/>
</dbReference>
<feature type="signal peptide" evidence="12">
    <location>
        <begin position="1"/>
        <end position="26"/>
    </location>
</feature>
<dbReference type="Pfam" id="PF02244">
    <property type="entry name" value="Propep_M14"/>
    <property type="match status" value="1"/>
</dbReference>
<evidence type="ECO:0000256" key="12">
    <source>
        <dbReference type="SAM" id="SignalP"/>
    </source>
</evidence>
<dbReference type="Gene3D" id="3.40.630.10">
    <property type="entry name" value="Zn peptidases"/>
    <property type="match status" value="1"/>
</dbReference>
<keyword evidence="6 12" id="KW-0732">Signal</keyword>
<evidence type="ECO:0000256" key="3">
    <source>
        <dbReference type="ARBA" id="ARBA00022645"/>
    </source>
</evidence>
<dbReference type="GO" id="GO:0005615">
    <property type="term" value="C:extracellular space"/>
    <property type="evidence" value="ECO:0007669"/>
    <property type="project" value="TreeGrafter"/>
</dbReference>
<gene>
    <name evidence="15" type="primary">LOC6901945</name>
</gene>
<evidence type="ECO:0000259" key="13">
    <source>
        <dbReference type="PROSITE" id="PS52035"/>
    </source>
</evidence>
<evidence type="ECO:0000256" key="6">
    <source>
        <dbReference type="ARBA" id="ARBA00022729"/>
    </source>
</evidence>
<dbReference type="RefSeq" id="XP_002133479.3">
    <property type="nucleotide sequence ID" value="XM_002133443.3"/>
</dbReference>
<evidence type="ECO:0000256" key="7">
    <source>
        <dbReference type="ARBA" id="ARBA00022801"/>
    </source>
</evidence>
<dbReference type="FunCoup" id="A0A6I8UYM7">
    <property type="interactions" value="9"/>
</dbReference>
<evidence type="ECO:0000256" key="8">
    <source>
        <dbReference type="ARBA" id="ARBA00022833"/>
    </source>
</evidence>
<dbReference type="SMART" id="SM00631">
    <property type="entry name" value="Zn_pept"/>
    <property type="match status" value="1"/>
</dbReference>
<keyword evidence="8" id="KW-0862">Zinc</keyword>
<keyword evidence="10" id="KW-1015">Disulfide bond</keyword>
<dbReference type="PROSITE" id="PS52035">
    <property type="entry name" value="PEPTIDASE_M14"/>
    <property type="match status" value="1"/>
</dbReference>
<reference evidence="15" key="1">
    <citation type="submission" date="2025-08" db="UniProtKB">
        <authorList>
            <consortium name="RefSeq"/>
        </authorList>
    </citation>
    <scope>IDENTIFICATION</scope>
    <source>
        <strain evidence="15">MV-25-SWS-2005</strain>
        <tissue evidence="15">Whole body</tissue>
    </source>
</reference>
<evidence type="ECO:0000256" key="10">
    <source>
        <dbReference type="ARBA" id="ARBA00023157"/>
    </source>
</evidence>
<dbReference type="GO" id="GO:0004181">
    <property type="term" value="F:metallocarboxypeptidase activity"/>
    <property type="evidence" value="ECO:0007669"/>
    <property type="project" value="InterPro"/>
</dbReference>
<evidence type="ECO:0000313" key="14">
    <source>
        <dbReference type="Proteomes" id="UP000001819"/>
    </source>
</evidence>
<name>A0A6I8UYM7_DROPS</name>
<keyword evidence="9" id="KW-0482">Metalloprotease</keyword>
<keyword evidence="5" id="KW-0479">Metal-binding</keyword>
<evidence type="ECO:0000313" key="15">
    <source>
        <dbReference type="RefSeq" id="XP_002133479.3"/>
    </source>
</evidence>
<evidence type="ECO:0000256" key="5">
    <source>
        <dbReference type="ARBA" id="ARBA00022723"/>
    </source>
</evidence>
<dbReference type="Proteomes" id="UP000001819">
    <property type="component" value="Chromosome X"/>
</dbReference>
<evidence type="ECO:0000256" key="1">
    <source>
        <dbReference type="ARBA" id="ARBA00001947"/>
    </source>
</evidence>
<dbReference type="SUPFAM" id="SSF54897">
    <property type="entry name" value="Protease propeptides/inhibitors"/>
    <property type="match status" value="1"/>
</dbReference>
<dbReference type="GO" id="GO:0008270">
    <property type="term" value="F:zinc ion binding"/>
    <property type="evidence" value="ECO:0007669"/>
    <property type="project" value="InterPro"/>
</dbReference>
<comment type="caution">
    <text evidence="11">Lacks conserved residue(s) required for the propagation of feature annotation.</text>
</comment>
<evidence type="ECO:0000256" key="11">
    <source>
        <dbReference type="PROSITE-ProRule" id="PRU01379"/>
    </source>
</evidence>
<dbReference type="FunFam" id="3.40.630.10:FF:000084">
    <property type="entry name" value="Carboxypeptidase B2"/>
    <property type="match status" value="1"/>
</dbReference>
<keyword evidence="7" id="KW-0378">Hydrolase</keyword>
<dbReference type="SUPFAM" id="SSF53187">
    <property type="entry name" value="Zn-dependent exopeptidases"/>
    <property type="match status" value="1"/>
</dbReference>
<evidence type="ECO:0000256" key="9">
    <source>
        <dbReference type="ARBA" id="ARBA00023049"/>
    </source>
</evidence>
<comment type="cofactor">
    <cofactor evidence="1">
        <name>Zn(2+)</name>
        <dbReference type="ChEBI" id="CHEBI:29105"/>
    </cofactor>
</comment>
<feature type="domain" description="Peptidase M14" evidence="13">
    <location>
        <begin position="325"/>
        <end position="619"/>
    </location>
</feature>
<protein>
    <submittedName>
        <fullName evidence="15">Zinc carboxypeptidase A 1</fullName>
    </submittedName>
</protein>
<dbReference type="InterPro" id="IPR003146">
    <property type="entry name" value="M14A_act_pep"/>
</dbReference>
<dbReference type="PANTHER" id="PTHR11705">
    <property type="entry name" value="PROTEASE FAMILY M14 CARBOXYPEPTIDASE A,B"/>
    <property type="match status" value="1"/>
</dbReference>
<comment type="similarity">
    <text evidence="2 11">Belongs to the peptidase M14 family.</text>
</comment>
<accession>A0A6I8UYM7</accession>
<dbReference type="Pfam" id="PF00246">
    <property type="entry name" value="Peptidase_M14"/>
    <property type="match status" value="1"/>
</dbReference>
<keyword evidence="3 15" id="KW-0121">Carboxypeptidase</keyword>
<sequence>MHLYPWALVAGACMLLRLLELSPVQALRESYDLARTDNRLRLRLPFFGGGVGQLLHYLRPLDVTDPARPGGRRSELRSELDANHVTYRGWQLWKLNFNATRAEGSMEDEEEQHRSPDAEFNEVVEKFVLTVVALVHVPVHASLGQLVLWRSVSVPDLSGLSELPLALWSLNGSDLYETTFESLQWLSPMDLRRFDFLSPSSSYQINRRYRNSSSVQRYYGHQLWKLHETRLSQPQLRAFWRHFGSEVWNINQDGIDIVIEQKNVAAARQFMQKLSFSYNVMIDDMEAAIDETYAEVPSLEGLLDGQQNQSRPWLEREGMLMTWRRYHDHGDIQQFLQAQLEAHSELVEIVQIGVTRNKRPLEVIRVSNGNPQNWAIFVDAGLQARDWLSPAALTYAISKLTHLWEHGKLEKLMRRIDWYFLPLANPDGYQYSRQTDRLWTKNRGYDSASGCYGVNLDRNFEHGWGAAGSTSNPCKNLYRGASGFSEPETRALRNFLLGMRDYLGGYVSLGGYGQTVTYPWGDADYVTENQRLLKQTARQAVLNLRRLNQAEYSTGTSYRQKLARPGNSADWVQDRIEPQFVYNVFLKDQGRYGYLMPPHYIVESGEEVYDFLRTIAQQLQ</sequence>
<dbReference type="InParanoid" id="A0A6I8UYM7"/>
<organism evidence="14 15">
    <name type="scientific">Drosophila pseudoobscura pseudoobscura</name>
    <name type="common">Fruit fly</name>
    <dbReference type="NCBI Taxonomy" id="46245"/>
    <lineage>
        <taxon>Eukaryota</taxon>
        <taxon>Metazoa</taxon>
        <taxon>Ecdysozoa</taxon>
        <taxon>Arthropoda</taxon>
        <taxon>Hexapoda</taxon>
        <taxon>Insecta</taxon>
        <taxon>Pterygota</taxon>
        <taxon>Neoptera</taxon>
        <taxon>Endopterygota</taxon>
        <taxon>Diptera</taxon>
        <taxon>Brachycera</taxon>
        <taxon>Muscomorpha</taxon>
        <taxon>Ephydroidea</taxon>
        <taxon>Drosophilidae</taxon>
        <taxon>Drosophila</taxon>
        <taxon>Sophophora</taxon>
    </lineage>
</organism>
<dbReference type="AlphaFoldDB" id="A0A6I8UYM7"/>
<dbReference type="PANTHER" id="PTHR11705:SF91">
    <property type="entry name" value="FI01817P-RELATED"/>
    <property type="match status" value="1"/>
</dbReference>
<dbReference type="InterPro" id="IPR036990">
    <property type="entry name" value="M14A-like_propep"/>
</dbReference>
<evidence type="ECO:0000256" key="2">
    <source>
        <dbReference type="ARBA" id="ARBA00005988"/>
    </source>
</evidence>
<dbReference type="InterPro" id="IPR000834">
    <property type="entry name" value="Peptidase_M14"/>
</dbReference>
<dbReference type="ExpressionAtlas" id="A0A6I8UYM7">
    <property type="expression patterns" value="baseline"/>
</dbReference>
<feature type="chain" id="PRO_5026081837" evidence="12">
    <location>
        <begin position="27"/>
        <end position="620"/>
    </location>
</feature>